<organism evidence="1 2">
    <name type="scientific">Streptomyces tirandamycinicus</name>
    <dbReference type="NCBI Taxonomy" id="2174846"/>
    <lineage>
        <taxon>Bacteria</taxon>
        <taxon>Bacillati</taxon>
        <taxon>Actinomycetota</taxon>
        <taxon>Actinomycetes</taxon>
        <taxon>Kitasatosporales</taxon>
        <taxon>Streptomycetaceae</taxon>
        <taxon>Streptomyces</taxon>
    </lineage>
</organism>
<protein>
    <submittedName>
        <fullName evidence="1">DUF397 domain-containing protein</fullName>
    </submittedName>
</protein>
<reference evidence="1 2" key="1">
    <citation type="submission" date="2018-05" db="EMBL/GenBank/DDBJ databases">
        <title>Complete genome sequence of sponge-derived Streptomyces sp. HNM0039.</title>
        <authorList>
            <person name="Huang X."/>
            <person name="Zhou S."/>
        </authorList>
    </citation>
    <scope>NUCLEOTIDE SEQUENCE [LARGE SCALE GENOMIC DNA]</scope>
    <source>
        <strain evidence="1 2">HNM0039</strain>
    </source>
</reference>
<gene>
    <name evidence="1" type="ORF">DDW44_27505</name>
</gene>
<evidence type="ECO:0000313" key="2">
    <source>
        <dbReference type="Proteomes" id="UP000244900"/>
    </source>
</evidence>
<sequence length="85" mass="9463">MHQEDYPMSNLYSLPVQGTQFQNFCGGNLQGEHESCVEVGQIPGSVSSYVLRDNKPEGAGRELRFTEVELDDFARGWAAKRGLTL</sequence>
<dbReference type="Proteomes" id="UP000244900">
    <property type="component" value="Chromosome"/>
</dbReference>
<dbReference type="AlphaFoldDB" id="A0A2S1T0C6"/>
<dbReference type="EMBL" id="CP029188">
    <property type="protein sequence ID" value="AWI32123.1"/>
    <property type="molecule type" value="Genomic_DNA"/>
</dbReference>
<dbReference type="OrthoDB" id="3388456at2"/>
<evidence type="ECO:0000313" key="1">
    <source>
        <dbReference type="EMBL" id="AWI32123.1"/>
    </source>
</evidence>
<name>A0A2S1T0C6_9ACTN</name>
<proteinExistence type="predicted"/>
<accession>A0A2S1T0C6</accession>
<dbReference type="KEGG" id="stir:DDW44_27505"/>
<keyword evidence="2" id="KW-1185">Reference proteome</keyword>